<dbReference type="KEGG" id="mrob:HH214_09785"/>
<evidence type="ECO:0000313" key="3">
    <source>
        <dbReference type="Proteomes" id="UP000503278"/>
    </source>
</evidence>
<dbReference type="AlphaFoldDB" id="A0A7L5DZC2"/>
<feature type="domain" description="Bacteriophage T5 Orf172 DNA-binding" evidence="1">
    <location>
        <begin position="308"/>
        <end position="385"/>
    </location>
</feature>
<evidence type="ECO:0000313" key="2">
    <source>
        <dbReference type="EMBL" id="QJD96141.1"/>
    </source>
</evidence>
<evidence type="ECO:0000259" key="1">
    <source>
        <dbReference type="SMART" id="SM00974"/>
    </source>
</evidence>
<dbReference type="SMART" id="SM00974">
    <property type="entry name" value="T5orf172"/>
    <property type="match status" value="1"/>
</dbReference>
<dbReference type="Pfam" id="PF13455">
    <property type="entry name" value="MUG113"/>
    <property type="match status" value="1"/>
</dbReference>
<keyword evidence="3" id="KW-1185">Reference proteome</keyword>
<protein>
    <submittedName>
        <fullName evidence="2">GIY-YIG nuclease family protein</fullName>
    </submittedName>
</protein>
<dbReference type="InterPro" id="IPR018306">
    <property type="entry name" value="Phage_T5_Orf172_DNA-bd"/>
</dbReference>
<gene>
    <name evidence="2" type="ORF">HH214_09785</name>
</gene>
<reference evidence="2 3" key="1">
    <citation type="submission" date="2020-04" db="EMBL/GenBank/DDBJ databases">
        <title>Genome sequencing of novel species.</title>
        <authorList>
            <person name="Heo J."/>
            <person name="Kim S.-J."/>
            <person name="Kim J.-S."/>
            <person name="Hong S.-B."/>
            <person name="Kwon S.-W."/>
        </authorList>
    </citation>
    <scope>NUCLEOTIDE SEQUENCE [LARGE SCALE GENOMIC DNA]</scope>
    <source>
        <strain evidence="2 3">F39-2</strain>
    </source>
</reference>
<dbReference type="RefSeq" id="WP_169607260.1">
    <property type="nucleotide sequence ID" value="NZ_CP051682.1"/>
</dbReference>
<accession>A0A7L5DZC2</accession>
<proteinExistence type="predicted"/>
<name>A0A7L5DZC2_9SPHI</name>
<sequence length="387" mass="44735">MTTQPSDFFYYFSKSHFDIPSSYAHHQLKVLEWKKAESEYVIKGEPLIIFGYQTSYGNKETLTHFAGASGYLNKMADAFLYNDMSEQKLLYVLHQRDESRIALKYVNVPEVVLDESKGEKIIRWVRVGALDGHQQGIVSISNDKQSSLIMSFNYLNKQDFITFDYLPKEIKFSVGDDIALLLENNIVLNYSVREKPYKASHPFIKGLYQVKIPLIDLELDQLSNFRLLKWKLTLKQENREVVGGESGGYGSYTPHKNLMEVIQKLAKEYREVVRAEIPDYTPLTFRGDLTPTGKNTLSENCYVYLMHDTINCFHKIGISNQPEWREKTLQSEKPTIKLLAAKKFIRRKIAAAFEKALHDVYAQQRIRGEWFQLSPDDVSDIITTLLS</sequence>
<dbReference type="Proteomes" id="UP000503278">
    <property type="component" value="Chromosome"/>
</dbReference>
<organism evidence="2 3">
    <name type="scientific">Mucilaginibacter robiniae</name>
    <dbReference type="NCBI Taxonomy" id="2728022"/>
    <lineage>
        <taxon>Bacteria</taxon>
        <taxon>Pseudomonadati</taxon>
        <taxon>Bacteroidota</taxon>
        <taxon>Sphingobacteriia</taxon>
        <taxon>Sphingobacteriales</taxon>
        <taxon>Sphingobacteriaceae</taxon>
        <taxon>Mucilaginibacter</taxon>
    </lineage>
</organism>
<dbReference type="EMBL" id="CP051682">
    <property type="protein sequence ID" value="QJD96141.1"/>
    <property type="molecule type" value="Genomic_DNA"/>
</dbReference>